<sequence length="118" mass="13311">MNSSTVAQHSRNDIPASSRNLLSQTRAISQRHILKQSFYLTTPSFKSRDRQLWCLKFSPCCHSIRRNCIKTAVPVVRSRAMWPPSNVPSLSRSGDSPFPIAINMKSSSIVEIVHLMSQ</sequence>
<protein>
    <submittedName>
        <fullName evidence="1">Uncharacterized protein</fullName>
    </submittedName>
</protein>
<name>A0AAV4V884_9ARAC</name>
<gene>
    <name evidence="1" type="ORF">CDAR_457861</name>
</gene>
<comment type="caution">
    <text evidence="1">The sequence shown here is derived from an EMBL/GenBank/DDBJ whole genome shotgun (WGS) entry which is preliminary data.</text>
</comment>
<dbReference type="AlphaFoldDB" id="A0AAV4V884"/>
<evidence type="ECO:0000313" key="2">
    <source>
        <dbReference type="Proteomes" id="UP001054837"/>
    </source>
</evidence>
<dbReference type="EMBL" id="BPLQ01012579">
    <property type="protein sequence ID" value="GIY66311.1"/>
    <property type="molecule type" value="Genomic_DNA"/>
</dbReference>
<organism evidence="1 2">
    <name type="scientific">Caerostris darwini</name>
    <dbReference type="NCBI Taxonomy" id="1538125"/>
    <lineage>
        <taxon>Eukaryota</taxon>
        <taxon>Metazoa</taxon>
        <taxon>Ecdysozoa</taxon>
        <taxon>Arthropoda</taxon>
        <taxon>Chelicerata</taxon>
        <taxon>Arachnida</taxon>
        <taxon>Araneae</taxon>
        <taxon>Araneomorphae</taxon>
        <taxon>Entelegynae</taxon>
        <taxon>Araneoidea</taxon>
        <taxon>Araneidae</taxon>
        <taxon>Caerostris</taxon>
    </lineage>
</organism>
<reference evidence="1 2" key="1">
    <citation type="submission" date="2021-06" db="EMBL/GenBank/DDBJ databases">
        <title>Caerostris darwini draft genome.</title>
        <authorList>
            <person name="Kono N."/>
            <person name="Arakawa K."/>
        </authorList>
    </citation>
    <scope>NUCLEOTIDE SEQUENCE [LARGE SCALE GENOMIC DNA]</scope>
</reference>
<keyword evidence="2" id="KW-1185">Reference proteome</keyword>
<accession>A0AAV4V884</accession>
<evidence type="ECO:0000313" key="1">
    <source>
        <dbReference type="EMBL" id="GIY66311.1"/>
    </source>
</evidence>
<dbReference type="Proteomes" id="UP001054837">
    <property type="component" value="Unassembled WGS sequence"/>
</dbReference>
<proteinExistence type="predicted"/>